<dbReference type="NCBIfam" id="TIGR00843">
    <property type="entry name" value="benE"/>
    <property type="match status" value="1"/>
</dbReference>
<keyword evidence="1" id="KW-0812">Transmembrane</keyword>
<dbReference type="GO" id="GO:0005886">
    <property type="term" value="C:plasma membrane"/>
    <property type="evidence" value="ECO:0007669"/>
    <property type="project" value="TreeGrafter"/>
</dbReference>
<feature type="transmembrane region" description="Helical" evidence="1">
    <location>
        <begin position="326"/>
        <end position="348"/>
    </location>
</feature>
<proteinExistence type="predicted"/>
<feature type="transmembrane region" description="Helical" evidence="1">
    <location>
        <begin position="177"/>
        <end position="193"/>
    </location>
</feature>
<name>A0A6P2CGG6_9NOCA</name>
<gene>
    <name evidence="2" type="ORF">DW322_17475</name>
</gene>
<comment type="caution">
    <text evidence="2">The sequence shown here is derived from an EMBL/GenBank/DDBJ whole genome shotgun (WGS) entry which is preliminary data.</text>
</comment>
<dbReference type="RefSeq" id="WP_010839806.1">
    <property type="nucleotide sequence ID" value="NZ_QRCM01000001.1"/>
</dbReference>
<keyword evidence="1" id="KW-1133">Transmembrane helix</keyword>
<evidence type="ECO:0000313" key="3">
    <source>
        <dbReference type="Proteomes" id="UP000471120"/>
    </source>
</evidence>
<dbReference type="Pfam" id="PF03594">
    <property type="entry name" value="BenE"/>
    <property type="match status" value="1"/>
</dbReference>
<keyword evidence="1" id="KW-0472">Membrane</keyword>
<dbReference type="PANTHER" id="PTHR30199">
    <property type="entry name" value="MFS FAMILY TRANSPORTER, PREDICTED SUBSTRATE BENZOATE"/>
    <property type="match status" value="1"/>
</dbReference>
<feature type="transmembrane region" description="Helical" evidence="1">
    <location>
        <begin position="360"/>
        <end position="389"/>
    </location>
</feature>
<dbReference type="AlphaFoldDB" id="A0A6P2CGG6"/>
<dbReference type="GO" id="GO:0042925">
    <property type="term" value="F:benzoate transmembrane transporter activity"/>
    <property type="evidence" value="ECO:0007669"/>
    <property type="project" value="InterPro"/>
</dbReference>
<dbReference type="PANTHER" id="PTHR30199:SF0">
    <property type="entry name" value="INNER MEMBRANE PROTEIN YDCO"/>
    <property type="match status" value="1"/>
</dbReference>
<accession>A0A6P2CGG6</accession>
<dbReference type="InterPro" id="IPR004711">
    <property type="entry name" value="Benzoate_Transporter"/>
</dbReference>
<protein>
    <submittedName>
        <fullName evidence="2">Benzoate transporter BenE</fullName>
    </submittedName>
</protein>
<evidence type="ECO:0000256" key="1">
    <source>
        <dbReference type="SAM" id="Phobius"/>
    </source>
</evidence>
<feature type="transmembrane region" description="Helical" evidence="1">
    <location>
        <begin position="47"/>
        <end position="66"/>
    </location>
</feature>
<evidence type="ECO:0000313" key="2">
    <source>
        <dbReference type="EMBL" id="TXG91655.1"/>
    </source>
</evidence>
<feature type="transmembrane region" description="Helical" evidence="1">
    <location>
        <begin position="295"/>
        <end position="319"/>
    </location>
</feature>
<dbReference type="EMBL" id="QRCM01000001">
    <property type="protein sequence ID" value="TXG91655.1"/>
    <property type="molecule type" value="Genomic_DNA"/>
</dbReference>
<sequence>MTTREDERDAIRVPASAGIVAALVGFTSSFAVVLTGLRAVGADEAQATSGLIALCFAQALGMLWLARRYRQPITLAWSTPGAALLASAGAVEGGWPAAVGAFVVTGVAIVATGLIPALGRAVGRIPVPLAQAMLAGVLLPLCLAPVFALRDSAAATVPVLVVWLVLARFAPRWAVPGAFAAAAAVVAVAVARGDASIAAADLVASIELTAPTWTWQAIVGIALPLYIVTMASQNIPGTAVMASFGYRVPWRASMLTTGAGTVLGAFAGGHAVNLAAISAALAAGPAAGRDPQQRWIAGIAAGVSYLVIGAGAAAFAAVVVAAPDGVVAAVAGVALLATLANALSAALADESDRVAAVVTFVVAASGVAVLGVGSAFWALVIGLAVRWFLAPRPTRSREKM</sequence>
<feature type="transmembrane region" description="Helical" evidence="1">
    <location>
        <begin position="252"/>
        <end position="283"/>
    </location>
</feature>
<feature type="transmembrane region" description="Helical" evidence="1">
    <location>
        <begin position="12"/>
        <end position="35"/>
    </location>
</feature>
<reference evidence="2 3" key="1">
    <citation type="submission" date="2018-07" db="EMBL/GenBank/DDBJ databases">
        <title>Genome sequence of Rhodococcus rhodnii ATCC 35071 from Rhodnius prolixus.</title>
        <authorList>
            <person name="Patel V."/>
            <person name="Vogel K.J."/>
        </authorList>
    </citation>
    <scope>NUCLEOTIDE SEQUENCE [LARGE SCALE GENOMIC DNA]</scope>
    <source>
        <strain evidence="2 3">ATCC 35071</strain>
    </source>
</reference>
<feature type="transmembrane region" description="Helical" evidence="1">
    <location>
        <begin position="97"/>
        <end position="117"/>
    </location>
</feature>
<feature type="transmembrane region" description="Helical" evidence="1">
    <location>
        <begin position="73"/>
        <end position="91"/>
    </location>
</feature>
<feature type="transmembrane region" description="Helical" evidence="1">
    <location>
        <begin position="129"/>
        <end position="147"/>
    </location>
</feature>
<dbReference type="Proteomes" id="UP000471120">
    <property type="component" value="Unassembled WGS sequence"/>
</dbReference>
<organism evidence="2 3">
    <name type="scientific">Rhodococcus rhodnii</name>
    <dbReference type="NCBI Taxonomy" id="38312"/>
    <lineage>
        <taxon>Bacteria</taxon>
        <taxon>Bacillati</taxon>
        <taxon>Actinomycetota</taxon>
        <taxon>Actinomycetes</taxon>
        <taxon>Mycobacteriales</taxon>
        <taxon>Nocardiaceae</taxon>
        <taxon>Rhodococcus</taxon>
    </lineage>
</organism>